<dbReference type="AlphaFoldDB" id="A0A4Q0M294"/>
<dbReference type="NCBIfam" id="TIGR01558">
    <property type="entry name" value="sm_term_P27"/>
    <property type="match status" value="1"/>
</dbReference>
<evidence type="ECO:0000313" key="3">
    <source>
        <dbReference type="Proteomes" id="UP000289708"/>
    </source>
</evidence>
<evidence type="ECO:0000313" key="2">
    <source>
        <dbReference type="EMBL" id="RXF66960.1"/>
    </source>
</evidence>
<feature type="region of interest" description="Disordered" evidence="1">
    <location>
        <begin position="1"/>
        <end position="32"/>
    </location>
</feature>
<sequence length="155" mass="17359">MRGRKPGLGSLSVVGTPSRRRRQEPRPVRGAPTCPAHLLPTAKAEWKRLVRELVDLGMLSALDRAVMAAYCQTYGRWVEAERRLAETPALIKLPSGYVQQNPWLAVANKQLELMHRLMTEMGLTPVARSRVNVKPATSHPKPWEPRACDAYLGSR</sequence>
<dbReference type="RefSeq" id="WP_128779577.1">
    <property type="nucleotide sequence ID" value="NZ_RYFI01000042.1"/>
</dbReference>
<evidence type="ECO:0000256" key="1">
    <source>
        <dbReference type="SAM" id="MobiDB-lite"/>
    </source>
</evidence>
<comment type="caution">
    <text evidence="2">The sequence shown here is derived from an EMBL/GenBank/DDBJ whole genome shotgun (WGS) entry which is preliminary data.</text>
</comment>
<dbReference type="OrthoDB" id="6010489at2"/>
<reference evidence="2 3" key="1">
    <citation type="submission" date="2018-12" db="EMBL/GenBank/DDBJ databases">
        <title>bacterium Hansschlegelia zhihuaiae S113.</title>
        <authorList>
            <person name="He J."/>
        </authorList>
    </citation>
    <scope>NUCLEOTIDE SEQUENCE [LARGE SCALE GENOMIC DNA]</scope>
    <source>
        <strain evidence="2 3">S 113</strain>
    </source>
</reference>
<protein>
    <submittedName>
        <fullName evidence="2">Phage terminase small subunit P27 family</fullName>
    </submittedName>
</protein>
<gene>
    <name evidence="2" type="ORF">EK403_21915</name>
</gene>
<dbReference type="Proteomes" id="UP000289708">
    <property type="component" value="Unassembled WGS sequence"/>
</dbReference>
<organism evidence="2 3">
    <name type="scientific">Hansschlegelia zhihuaiae</name>
    <dbReference type="NCBI Taxonomy" id="405005"/>
    <lineage>
        <taxon>Bacteria</taxon>
        <taxon>Pseudomonadati</taxon>
        <taxon>Pseudomonadota</taxon>
        <taxon>Alphaproteobacteria</taxon>
        <taxon>Hyphomicrobiales</taxon>
        <taxon>Methylopilaceae</taxon>
        <taxon>Hansschlegelia</taxon>
    </lineage>
</organism>
<dbReference type="InterPro" id="IPR006448">
    <property type="entry name" value="Phage_term_ssu_P27"/>
</dbReference>
<name>A0A4Q0M294_9HYPH</name>
<proteinExistence type="predicted"/>
<keyword evidence="3" id="KW-1185">Reference proteome</keyword>
<dbReference type="Pfam" id="PF05119">
    <property type="entry name" value="Terminase_4"/>
    <property type="match status" value="1"/>
</dbReference>
<dbReference type="EMBL" id="RYFI01000042">
    <property type="protein sequence ID" value="RXF66960.1"/>
    <property type="molecule type" value="Genomic_DNA"/>
</dbReference>
<accession>A0A4Q0M294</accession>